<keyword evidence="11" id="KW-1185">Reference proteome</keyword>
<feature type="binding site" evidence="6">
    <location>
        <position position="10"/>
    </location>
    <ligand>
        <name>FMN</name>
        <dbReference type="ChEBI" id="CHEBI:58210"/>
    </ligand>
</feature>
<evidence type="ECO:0000313" key="8">
    <source>
        <dbReference type="EMBL" id="MDX5994683.1"/>
    </source>
</evidence>
<dbReference type="GO" id="GO:0010181">
    <property type="term" value="F:FMN binding"/>
    <property type="evidence" value="ECO:0007669"/>
    <property type="project" value="UniProtKB-UniRule"/>
</dbReference>
<comment type="catalytic activity">
    <reaction evidence="6">
        <text>2 a quinone + NADH + H(+) = 2 a 1,4-benzosemiquinone + NAD(+)</text>
        <dbReference type="Rhea" id="RHEA:65952"/>
        <dbReference type="ChEBI" id="CHEBI:15378"/>
        <dbReference type="ChEBI" id="CHEBI:57540"/>
        <dbReference type="ChEBI" id="CHEBI:57945"/>
        <dbReference type="ChEBI" id="CHEBI:132124"/>
        <dbReference type="ChEBI" id="CHEBI:134225"/>
    </reaction>
</comment>
<dbReference type="InterPro" id="IPR023048">
    <property type="entry name" value="NADH:quinone_OxRdtase_FMN_depd"/>
</dbReference>
<comment type="function">
    <text evidence="6">Quinone reductase that provides resistance to thiol-specific stress caused by electrophilic quinones.</text>
</comment>
<dbReference type="SUPFAM" id="SSF52218">
    <property type="entry name" value="Flavoproteins"/>
    <property type="match status" value="1"/>
</dbReference>
<dbReference type="Proteomes" id="UP000182413">
    <property type="component" value="Unassembled WGS sequence"/>
</dbReference>
<dbReference type="GO" id="GO:0016652">
    <property type="term" value="F:oxidoreductase activity, acting on NAD(P)H as acceptor"/>
    <property type="evidence" value="ECO:0007669"/>
    <property type="project" value="UniProtKB-UniRule"/>
</dbReference>
<dbReference type="Gene3D" id="3.40.50.360">
    <property type="match status" value="1"/>
</dbReference>
<evidence type="ECO:0000256" key="1">
    <source>
        <dbReference type="ARBA" id="ARBA00022630"/>
    </source>
</evidence>
<dbReference type="EC" id="1.6.5.-" evidence="6"/>
<feature type="domain" description="Flavodoxin-like fold" evidence="7">
    <location>
        <begin position="3"/>
        <end position="203"/>
    </location>
</feature>
<keyword evidence="3 6" id="KW-0560">Oxidoreductase</keyword>
<comment type="subunit">
    <text evidence="6">Homodimer.</text>
</comment>
<reference evidence="9 10" key="1">
    <citation type="submission" date="2016-10" db="EMBL/GenBank/DDBJ databases">
        <authorList>
            <person name="de Groot N.N."/>
        </authorList>
    </citation>
    <scope>NUCLEOTIDE SEQUENCE [LARGE SCALE GENOMIC DNA]</scope>
    <source>
        <strain evidence="9 10">JCM 10630</strain>
    </source>
</reference>
<evidence type="ECO:0000256" key="3">
    <source>
        <dbReference type="ARBA" id="ARBA00023002"/>
    </source>
</evidence>
<dbReference type="AlphaFoldDB" id="A0A1G7KE13"/>
<dbReference type="PANTHER" id="PTHR43741:SF2">
    <property type="entry name" value="FMN-DEPENDENT NADH:QUINONE OXIDOREDUCTASE"/>
    <property type="match status" value="1"/>
</dbReference>
<dbReference type="InterPro" id="IPR050104">
    <property type="entry name" value="FMN-dep_NADH:Q_OxRdtase_AzoR1"/>
</dbReference>
<keyword evidence="4 6" id="KW-0520">NAD</keyword>
<comment type="catalytic activity">
    <reaction evidence="5">
        <text>N,N-dimethyl-1,4-phenylenediamine + anthranilate + 2 NAD(+) = 2-(4-dimethylaminophenyl)diazenylbenzoate + 2 NADH + 2 H(+)</text>
        <dbReference type="Rhea" id="RHEA:55872"/>
        <dbReference type="ChEBI" id="CHEBI:15378"/>
        <dbReference type="ChEBI" id="CHEBI:15783"/>
        <dbReference type="ChEBI" id="CHEBI:16567"/>
        <dbReference type="ChEBI" id="CHEBI:57540"/>
        <dbReference type="ChEBI" id="CHEBI:57945"/>
        <dbReference type="ChEBI" id="CHEBI:71579"/>
        <dbReference type="EC" id="1.7.1.17"/>
    </reaction>
    <physiologicalReaction direction="right-to-left" evidence="5">
        <dbReference type="Rhea" id="RHEA:55874"/>
    </physiologicalReaction>
</comment>
<dbReference type="PANTHER" id="PTHR43741">
    <property type="entry name" value="FMN-DEPENDENT NADH-AZOREDUCTASE 1"/>
    <property type="match status" value="1"/>
</dbReference>
<evidence type="ECO:0000256" key="5">
    <source>
        <dbReference type="ARBA" id="ARBA00048542"/>
    </source>
</evidence>
<keyword evidence="1 6" id="KW-0285">Flavoprotein</keyword>
<feature type="binding site" evidence="6">
    <location>
        <begin position="16"/>
        <end position="18"/>
    </location>
    <ligand>
        <name>FMN</name>
        <dbReference type="ChEBI" id="CHEBI:58210"/>
    </ligand>
</feature>
<evidence type="ECO:0000313" key="9">
    <source>
        <dbReference type="EMBL" id="SDF35234.1"/>
    </source>
</evidence>
<comment type="caution">
    <text evidence="6">Lacks conserved residue(s) required for the propagation of feature annotation.</text>
</comment>
<dbReference type="OrthoDB" id="9787136at2"/>
<comment type="function">
    <text evidence="6">Also exhibits azoreductase activity. Catalyzes the reductive cleavage of the azo bond in aromatic azo compounds to the corresponding amines.</text>
</comment>
<evidence type="ECO:0000256" key="4">
    <source>
        <dbReference type="ARBA" id="ARBA00023027"/>
    </source>
</evidence>
<dbReference type="GO" id="GO:0009055">
    <property type="term" value="F:electron transfer activity"/>
    <property type="evidence" value="ECO:0007669"/>
    <property type="project" value="UniProtKB-UniRule"/>
</dbReference>
<dbReference type="RefSeq" id="WP_074680964.1">
    <property type="nucleotide sequence ID" value="NZ_CBCSET010000002.1"/>
</dbReference>
<keyword evidence="2 6" id="KW-0288">FMN</keyword>
<comment type="cofactor">
    <cofactor evidence="6">
        <name>FMN</name>
        <dbReference type="ChEBI" id="CHEBI:58210"/>
    </cofactor>
    <text evidence="6">Binds 1 FMN per subunit.</text>
</comment>
<dbReference type="Pfam" id="PF02525">
    <property type="entry name" value="Flavodoxin_2"/>
    <property type="match status" value="1"/>
</dbReference>
<accession>A0A1G7KE13</accession>
<name>A0A1G7KE13_9GAMM</name>
<dbReference type="InterPro" id="IPR029039">
    <property type="entry name" value="Flavoprotein-like_sf"/>
</dbReference>
<dbReference type="EMBL" id="FNAE01000007">
    <property type="protein sequence ID" value="SDF35234.1"/>
    <property type="molecule type" value="Genomic_DNA"/>
</dbReference>
<dbReference type="HAMAP" id="MF_01216">
    <property type="entry name" value="Azoreductase_type1"/>
    <property type="match status" value="1"/>
</dbReference>
<dbReference type="EC" id="1.7.1.17" evidence="6"/>
<evidence type="ECO:0000256" key="2">
    <source>
        <dbReference type="ARBA" id="ARBA00022643"/>
    </source>
</evidence>
<proteinExistence type="inferred from homology"/>
<dbReference type="Proteomes" id="UP001278050">
    <property type="component" value="Unassembled WGS sequence"/>
</dbReference>
<protein>
    <recommendedName>
        <fullName evidence="6">FMN dependent NADH:quinone oxidoreductase</fullName>
        <ecNumber evidence="6">1.6.5.-</ecNumber>
    </recommendedName>
    <alternativeName>
        <fullName evidence="6">Azo-dye reductase</fullName>
    </alternativeName>
    <alternativeName>
        <fullName evidence="6">FMN-dependent NADH-azo compound oxidoreductase</fullName>
    </alternativeName>
    <alternativeName>
        <fullName evidence="6">FMN-dependent NADH-azoreductase</fullName>
        <ecNumber evidence="6">1.7.1.17</ecNumber>
    </alternativeName>
</protein>
<sequence>MTTLLHLDASVRGERSLSRKLSKAFVQAWLAGDAHAQIIERDVGRNPPPFIDEAWIAAAFTAAEKRSPAQHEALRISDALIGEVERADVIVLGTPMYNYGMPAALKAWFDQIIRVNQTFTFDLARGDFPLQPTMADKTLVILTSRGEFGFAPGGVREHMNHLETHIQTCAHYLGVARSHVIAIDYQEFGDTRHQESIVAAFERVPVLAAQLIDQQGMPMCASA</sequence>
<dbReference type="GO" id="GO:0016655">
    <property type="term" value="F:oxidoreductase activity, acting on NAD(P)H, quinone or similar compound as acceptor"/>
    <property type="evidence" value="ECO:0007669"/>
    <property type="project" value="InterPro"/>
</dbReference>
<dbReference type="InterPro" id="IPR003680">
    <property type="entry name" value="Flavodoxin_fold"/>
</dbReference>
<gene>
    <name evidence="6" type="primary">azoR</name>
    <name evidence="9" type="ORF">SAMN05216575_107115</name>
    <name evidence="8" type="ORF">SIM71_21685</name>
</gene>
<reference evidence="8 11" key="2">
    <citation type="submission" date="2023-11" db="EMBL/GenBank/DDBJ databases">
        <title>MicrobeMod: A computational toolkit for identifying prokaryotic methylation and restriction-modification with nanopore sequencing.</title>
        <authorList>
            <person name="Crits-Christoph A."/>
            <person name="Kang S.C."/>
            <person name="Lee H."/>
            <person name="Ostrov N."/>
        </authorList>
    </citation>
    <scope>NUCLEOTIDE SEQUENCE [LARGE SCALE GENOMIC DNA]</scope>
    <source>
        <strain evidence="8 11">ATCC BAA-571</strain>
    </source>
</reference>
<comment type="similarity">
    <text evidence="6">Belongs to the azoreductase type 1 family.</text>
</comment>
<evidence type="ECO:0000313" key="11">
    <source>
        <dbReference type="Proteomes" id="UP001278050"/>
    </source>
</evidence>
<organism evidence="9 10">
    <name type="scientific">Ectopseudomonas alcaliphila</name>
    <dbReference type="NCBI Taxonomy" id="101564"/>
    <lineage>
        <taxon>Bacteria</taxon>
        <taxon>Pseudomonadati</taxon>
        <taxon>Pseudomonadota</taxon>
        <taxon>Gammaproteobacteria</taxon>
        <taxon>Pseudomonadales</taxon>
        <taxon>Pseudomonadaceae</taxon>
        <taxon>Ectopseudomonas</taxon>
    </lineage>
</organism>
<evidence type="ECO:0000313" key="10">
    <source>
        <dbReference type="Proteomes" id="UP000182413"/>
    </source>
</evidence>
<evidence type="ECO:0000256" key="6">
    <source>
        <dbReference type="HAMAP-Rule" id="MF_01216"/>
    </source>
</evidence>
<dbReference type="EMBL" id="JAWXXP010000001">
    <property type="protein sequence ID" value="MDX5994683.1"/>
    <property type="molecule type" value="Genomic_DNA"/>
</dbReference>
<evidence type="ECO:0000259" key="7">
    <source>
        <dbReference type="Pfam" id="PF02525"/>
    </source>
</evidence>